<dbReference type="InterPro" id="IPR029058">
    <property type="entry name" value="AB_hydrolase_fold"/>
</dbReference>
<dbReference type="InParanoid" id="H3GVS5"/>
<reference evidence="6" key="1">
    <citation type="journal article" date="2006" name="Science">
        <title>Phytophthora genome sequences uncover evolutionary origins and mechanisms of pathogenesis.</title>
        <authorList>
            <person name="Tyler B.M."/>
            <person name="Tripathy S."/>
            <person name="Zhang X."/>
            <person name="Dehal P."/>
            <person name="Jiang R.H."/>
            <person name="Aerts A."/>
            <person name="Arredondo F.D."/>
            <person name="Baxter L."/>
            <person name="Bensasson D."/>
            <person name="Beynon J.L."/>
            <person name="Chapman J."/>
            <person name="Damasceno C.M."/>
            <person name="Dorrance A.E."/>
            <person name="Dou D."/>
            <person name="Dickerman A.W."/>
            <person name="Dubchak I.L."/>
            <person name="Garbelotto M."/>
            <person name="Gijzen M."/>
            <person name="Gordon S.G."/>
            <person name="Govers F."/>
            <person name="Grunwald N.J."/>
            <person name="Huang W."/>
            <person name="Ivors K.L."/>
            <person name="Jones R.W."/>
            <person name="Kamoun S."/>
            <person name="Krampis K."/>
            <person name="Lamour K.H."/>
            <person name="Lee M.K."/>
            <person name="McDonald W.H."/>
            <person name="Medina M."/>
            <person name="Meijer H.J."/>
            <person name="Nordberg E.K."/>
            <person name="Maclean D.J."/>
            <person name="Ospina-Giraldo M.D."/>
            <person name="Morris P.F."/>
            <person name="Phuntumart V."/>
            <person name="Putnam N.H."/>
            <person name="Rash S."/>
            <person name="Rose J.K."/>
            <person name="Sakihama Y."/>
            <person name="Salamov A.A."/>
            <person name="Savidor A."/>
            <person name="Scheuring C.F."/>
            <person name="Smith B.M."/>
            <person name="Sobral B.W."/>
            <person name="Terry A."/>
            <person name="Torto-Alalibo T.A."/>
            <person name="Win J."/>
            <person name="Xu Z."/>
            <person name="Zhang H."/>
            <person name="Grigoriev I.V."/>
            <person name="Rokhsar D.S."/>
            <person name="Boore J.L."/>
        </authorList>
    </citation>
    <scope>NUCLEOTIDE SEQUENCE [LARGE SCALE GENOMIC DNA]</scope>
    <source>
        <strain evidence="6">Pr102</strain>
    </source>
</reference>
<evidence type="ECO:0000256" key="3">
    <source>
        <dbReference type="SAM" id="MobiDB-lite"/>
    </source>
</evidence>
<dbReference type="InterPro" id="IPR051601">
    <property type="entry name" value="Serine_prot/Carboxylest_S33"/>
</dbReference>
<dbReference type="VEuPathDB" id="FungiDB:KRP23_12800"/>
<dbReference type="PANTHER" id="PTHR43248:SF3">
    <property type="entry name" value="AB HYDROLASE-1 DOMAIN-CONTAINING PROTEIN"/>
    <property type="match status" value="1"/>
</dbReference>
<comment type="similarity">
    <text evidence="1">Belongs to the peptidase S33 family.</text>
</comment>
<feature type="region of interest" description="Disordered" evidence="3">
    <location>
        <begin position="1"/>
        <end position="50"/>
    </location>
</feature>
<proteinExistence type="inferred from homology"/>
<reference evidence="5" key="2">
    <citation type="submission" date="2015-06" db="UniProtKB">
        <authorList>
            <consortium name="EnsemblProtists"/>
        </authorList>
    </citation>
    <scope>IDENTIFICATION</scope>
    <source>
        <strain evidence="5">Pr102</strain>
    </source>
</reference>
<dbReference type="HOGENOM" id="CLU_017880_1_0_1"/>
<keyword evidence="6" id="KW-1185">Reference proteome</keyword>
<feature type="transmembrane region" description="Helical" evidence="4">
    <location>
        <begin position="744"/>
        <end position="766"/>
    </location>
</feature>
<evidence type="ECO:0000256" key="4">
    <source>
        <dbReference type="SAM" id="Phobius"/>
    </source>
</evidence>
<evidence type="ECO:0008006" key="7">
    <source>
        <dbReference type="Google" id="ProtNLM"/>
    </source>
</evidence>
<accession>H3GVS5</accession>
<dbReference type="Proteomes" id="UP000005238">
    <property type="component" value="Unassembled WGS sequence"/>
</dbReference>
<dbReference type="SUPFAM" id="SSF53474">
    <property type="entry name" value="alpha/beta-Hydrolases"/>
    <property type="match status" value="1"/>
</dbReference>
<dbReference type="OMA" id="AYRFHRC"/>
<dbReference type="GO" id="GO:0016787">
    <property type="term" value="F:hydrolase activity"/>
    <property type="evidence" value="ECO:0007669"/>
    <property type="project" value="UniProtKB-KW"/>
</dbReference>
<dbReference type="Gene3D" id="3.40.50.1820">
    <property type="entry name" value="alpha/beta hydrolase"/>
    <property type="match status" value="1"/>
</dbReference>
<feature type="region of interest" description="Disordered" evidence="3">
    <location>
        <begin position="697"/>
        <end position="724"/>
    </location>
</feature>
<organism evidence="5 6">
    <name type="scientific">Phytophthora ramorum</name>
    <name type="common">Sudden oak death agent</name>
    <dbReference type="NCBI Taxonomy" id="164328"/>
    <lineage>
        <taxon>Eukaryota</taxon>
        <taxon>Sar</taxon>
        <taxon>Stramenopiles</taxon>
        <taxon>Oomycota</taxon>
        <taxon>Peronosporomycetes</taxon>
        <taxon>Peronosporales</taxon>
        <taxon>Peronosporaceae</taxon>
        <taxon>Phytophthora</taxon>
    </lineage>
</organism>
<keyword evidence="4" id="KW-0472">Membrane</keyword>
<keyword evidence="4" id="KW-0812">Transmembrane</keyword>
<name>H3GVS5_PHYRM</name>
<dbReference type="VEuPathDB" id="FungiDB:KRP22_3803"/>
<dbReference type="PANTHER" id="PTHR43248">
    <property type="entry name" value="2-SUCCINYL-6-HYDROXY-2,4-CYCLOHEXADIENE-1-CARBOXYLATE SYNTHASE"/>
    <property type="match status" value="1"/>
</dbReference>
<evidence type="ECO:0000313" key="5">
    <source>
        <dbReference type="EnsemblProtists" id="Phyra81498"/>
    </source>
</evidence>
<evidence type="ECO:0000256" key="2">
    <source>
        <dbReference type="ARBA" id="ARBA00022801"/>
    </source>
</evidence>
<keyword evidence="4" id="KW-1133">Transmembrane helix</keyword>
<feature type="compositionally biased region" description="Low complexity" evidence="3">
    <location>
        <begin position="1"/>
        <end position="18"/>
    </location>
</feature>
<dbReference type="EnsemblProtists" id="Phyra81498">
    <property type="protein sequence ID" value="Phyra81498"/>
    <property type="gene ID" value="Phyra81498"/>
</dbReference>
<dbReference type="EMBL" id="DS566057">
    <property type="status" value="NOT_ANNOTATED_CDS"/>
    <property type="molecule type" value="Genomic_DNA"/>
</dbReference>
<evidence type="ECO:0000313" key="6">
    <source>
        <dbReference type="Proteomes" id="UP000005238"/>
    </source>
</evidence>
<dbReference type="AlphaFoldDB" id="H3GVS5"/>
<protein>
    <recommendedName>
        <fullName evidence="7">Peptidase S33 tripeptidyl aminopeptidase-like C-terminal domain-containing protein</fullName>
    </recommendedName>
</protein>
<dbReference type="eggNOG" id="ENOG502QST7">
    <property type="taxonomic scope" value="Eukaryota"/>
</dbReference>
<sequence>MPSGSSAGISSLPSSFSSSEHKSDSSSVNSRTLLPQPASADPPTTADQVVELSVSSEELANWRRRHQHVQTEPMPWPGRTRSVLRRYCPLVPPTALLIALVVLLVQDLANAHSNADSSDLPVGSNETVLQWTTCELDNAIAKAYNLSAQCVTVTVPLCYDGVCDTEDDNATIAVSFKRIPALGANGSSVSAQSVWYLPDRPDIQTRENAELQMTLLYEELRRDVDIYTLDLRGTGNSTPLVCNTSDGSPLQTAIFARNDGVLTFSDVQACASQLQELGYTNLRAFSLASAARDVEQVITQFQTDSQVVVYALGYGTLVAQQLMQRGISQIVGYALDGALGGPANRISSSSLASGTETIPYDVTRSDGDFGDVADAFLSWCHTDADCSKMFSDVSATTTLNTTLIEVYTRLDADTSSMCAKILMNVKTSGNFNSDTTTATLPSYVLRQLLGLMMKSTTLWSFIPVVAYRFHRCGSEDLTLLTQFANDTFATEGDASAPDLLYAIQAFNELWEIPSPDQTELTKRFTDATISSGRVFTQLQAYCMFTGDVSNACMNSSASASSSSSAGTMLSYGESTMNISAAAIPSRSSVLFLSGGLDVLSPPKYAAAFFDALETESKALLVAPNGTHDVLETALLSNGTVCARQVLGSYVRSSGNLSAYDASCMAALPTPSLKISNTSSLLVLGVADAYDGVLVVSNSSSSSSSSGSVVTSSGSSDNSASSGSSLDELNRRISALESSRHRYEVALIVVASVLGAIVVAGIAVMIYRRRRQQQLVGEEAMLRRMRGDEDNELELMRSIYLLSSSSPSSGERAVAGARR</sequence>
<dbReference type="STRING" id="164328.H3GVS5"/>
<keyword evidence="2" id="KW-0378">Hydrolase</keyword>
<evidence type="ECO:0000256" key="1">
    <source>
        <dbReference type="ARBA" id="ARBA00010088"/>
    </source>
</evidence>